<sequence>MGNVTSGVAAKFAFFPPDPPTYDVLKGGDGKLLFTGVRADKNMDVHLLDTKGGKKIVATFWKHPSARFTLLYSHGNAADLGQMQELFIELRAHLRVNVMSYDYSGYGASSGKPSEFNTYDDIEAVYNCLKGEYGIKQEDLILYGQSVGSGPTLHLASRLQNLRGVILHGAILSGIRVLYPVKMTFWFDIFKNIDKIRQVSCPVLVIHGTDDDVVDWSHGKRLWELSKEKYDPLWVKGGGHCNLETYPEYIQHLRKYISAMEKRSLSTPTKQPLASSSNFTEVKHNKCLRFGKRRSLIRKYKEHPPTPFALEKLLTSSSSSFVLLFSPFLFTCANQGRRRVAATRIRVTVRFGWLVGFLEHCTAQAELMDSSMMQHENEEARQSMGTKRKQPSEEVANDAKSPDQGVRKKPRFIWAPEVHNQFLNAVRELGYTKAVPTKILALMKVEGLTRENVASHLQKFRLYLRKEHREMQKGRALPNESRKNRSSDTSGISGKSRRSCVLPNTRAMQASGQCTCYVLPQPVTALSNQFGVDPTFQGIFRTPSNDMLSENGFQGISGGGLEHGFYDSNCLYDYNGLEINGPLPPNPLVDSYGDSFLPQLDNLSIAYRGVTSPSVNQNMENVGGVVHSPRLLGGGVVHSPRLLGGGVEHFPRHGELDGGLVNSPRPGGLDGGLVNQPRGGGLDGGVMHSPRRGQRRGSLMHSPSGFHGGAVCGMIGPQGAAYSAVEAQRLGGEAMHGPVEVPGLGGGDVYYPVEAPGLGLGAVRCPVMPGGGVQCPVEGPELGGGTMNDAPGLAGGSLNHHPVDEPGLTGGDTYRQANATELLRSDAQENHPIFDAEEEFFSFDDDWMNFIQEDLEDTGIDGLFR</sequence>
<reference evidence="2" key="1">
    <citation type="journal article" date="2023" name="Front. Plant Sci.">
        <title>Chromosomal-level genome assembly of Melastoma candidum provides insights into trichome evolution.</title>
        <authorList>
            <person name="Zhong Y."/>
            <person name="Wu W."/>
            <person name="Sun C."/>
            <person name="Zou P."/>
            <person name="Liu Y."/>
            <person name="Dai S."/>
            <person name="Zhou R."/>
        </authorList>
    </citation>
    <scope>NUCLEOTIDE SEQUENCE [LARGE SCALE GENOMIC DNA]</scope>
</reference>
<proteinExistence type="predicted"/>
<protein>
    <submittedName>
        <fullName evidence="1">Uncharacterized protein</fullName>
    </submittedName>
</protein>
<evidence type="ECO:0000313" key="2">
    <source>
        <dbReference type="Proteomes" id="UP001057402"/>
    </source>
</evidence>
<name>A0ACB9RLJ8_9MYRT</name>
<evidence type="ECO:0000313" key="1">
    <source>
        <dbReference type="EMBL" id="KAI4379343.1"/>
    </source>
</evidence>
<gene>
    <name evidence="1" type="ORF">MLD38_005657</name>
</gene>
<dbReference type="Proteomes" id="UP001057402">
    <property type="component" value="Chromosome 3"/>
</dbReference>
<organism evidence="1 2">
    <name type="scientific">Melastoma candidum</name>
    <dbReference type="NCBI Taxonomy" id="119954"/>
    <lineage>
        <taxon>Eukaryota</taxon>
        <taxon>Viridiplantae</taxon>
        <taxon>Streptophyta</taxon>
        <taxon>Embryophyta</taxon>
        <taxon>Tracheophyta</taxon>
        <taxon>Spermatophyta</taxon>
        <taxon>Magnoliopsida</taxon>
        <taxon>eudicotyledons</taxon>
        <taxon>Gunneridae</taxon>
        <taxon>Pentapetalae</taxon>
        <taxon>rosids</taxon>
        <taxon>malvids</taxon>
        <taxon>Myrtales</taxon>
        <taxon>Melastomataceae</taxon>
        <taxon>Melastomatoideae</taxon>
        <taxon>Melastomateae</taxon>
        <taxon>Melastoma</taxon>
    </lineage>
</organism>
<keyword evidence="2" id="KW-1185">Reference proteome</keyword>
<comment type="caution">
    <text evidence="1">The sequence shown here is derived from an EMBL/GenBank/DDBJ whole genome shotgun (WGS) entry which is preliminary data.</text>
</comment>
<dbReference type="EMBL" id="CM042882">
    <property type="protein sequence ID" value="KAI4379343.1"/>
    <property type="molecule type" value="Genomic_DNA"/>
</dbReference>
<accession>A0ACB9RLJ8</accession>